<dbReference type="Gene3D" id="3.30.300.20">
    <property type="match status" value="1"/>
</dbReference>
<dbReference type="PANTHER" id="PTHR42830:SF1">
    <property type="entry name" value="OSMOTICALLY INDUCIBLE FAMILY PROTEIN"/>
    <property type="match status" value="1"/>
</dbReference>
<reference evidence="1 2" key="2">
    <citation type="submission" date="2019-01" db="EMBL/GenBank/DDBJ databases">
        <title>Hymenobacter humicola sp. nov., isolated from soils in Antarctica.</title>
        <authorList>
            <person name="Sedlacek I."/>
            <person name="Holochova P."/>
            <person name="Kralova S."/>
            <person name="Pantucek R."/>
            <person name="Stankova E."/>
            <person name="Vrbovska V."/>
            <person name="Kristofova L."/>
            <person name="Svec P."/>
            <person name="Busse H.-J."/>
        </authorList>
    </citation>
    <scope>NUCLEOTIDE SEQUENCE [LARGE SCALE GENOMIC DNA]</scope>
    <source>
        <strain evidence="1 2">CCM 8852</strain>
    </source>
</reference>
<dbReference type="Pfam" id="PF02566">
    <property type="entry name" value="OsmC"/>
    <property type="match status" value="1"/>
</dbReference>
<protein>
    <submittedName>
        <fullName evidence="1">OsmC family peroxiredoxin</fullName>
    </submittedName>
</protein>
<dbReference type="NCBIfam" id="TIGR03562">
    <property type="entry name" value="osmo_induc_OsmC"/>
    <property type="match status" value="1"/>
</dbReference>
<accession>A0A418QUF1</accession>
<sequence length="150" mass="15848">MAYQRGNALWHGDIAAGSGEVWSQSGAVRAVYAAGALVEGRKGTNPEELLATAHASCFTIFLARLLSLAGTPAQRIQTESKAVVDTSGDVPKVVGIQLSTEAEVAGLTPEEFRQYAETAKENCPISQLLKDSLGLQLVAARLQQQHNSGN</sequence>
<dbReference type="PANTHER" id="PTHR42830">
    <property type="entry name" value="OSMOTICALLY INDUCIBLE FAMILY PROTEIN"/>
    <property type="match status" value="1"/>
</dbReference>
<dbReference type="InterPro" id="IPR015946">
    <property type="entry name" value="KH_dom-like_a/b"/>
</dbReference>
<dbReference type="InterPro" id="IPR052707">
    <property type="entry name" value="OsmC_Ohr_Peroxiredoxin"/>
</dbReference>
<dbReference type="OrthoDB" id="9807532at2"/>
<organism evidence="1 2">
    <name type="scientific">Hymenobacter rubripertinctus</name>
    <dbReference type="NCBI Taxonomy" id="2029981"/>
    <lineage>
        <taxon>Bacteria</taxon>
        <taxon>Pseudomonadati</taxon>
        <taxon>Bacteroidota</taxon>
        <taxon>Cytophagia</taxon>
        <taxon>Cytophagales</taxon>
        <taxon>Hymenobacteraceae</taxon>
        <taxon>Hymenobacter</taxon>
    </lineage>
</organism>
<keyword evidence="2" id="KW-1185">Reference proteome</keyword>
<dbReference type="InterPro" id="IPR019904">
    <property type="entry name" value="Peroxiredoxin_OsmC"/>
</dbReference>
<reference evidence="1 2" key="1">
    <citation type="submission" date="2018-09" db="EMBL/GenBank/DDBJ databases">
        <authorList>
            <person name="Zeman M."/>
            <person name="Pardy F."/>
        </authorList>
    </citation>
    <scope>NUCLEOTIDE SEQUENCE [LARGE SCALE GENOMIC DNA]</scope>
    <source>
        <strain evidence="1 2">CCM 8852</strain>
    </source>
</reference>
<dbReference type="SUPFAM" id="SSF82784">
    <property type="entry name" value="OsmC-like"/>
    <property type="match status" value="1"/>
</dbReference>
<dbReference type="Proteomes" id="UP000284250">
    <property type="component" value="Unassembled WGS sequence"/>
</dbReference>
<gene>
    <name evidence="1" type="ORF">D0T11_13530</name>
</gene>
<comment type="caution">
    <text evidence="1">The sequence shown here is derived from an EMBL/GenBank/DDBJ whole genome shotgun (WGS) entry which is preliminary data.</text>
</comment>
<dbReference type="InterPro" id="IPR036102">
    <property type="entry name" value="OsmC/Ohrsf"/>
</dbReference>
<proteinExistence type="predicted"/>
<dbReference type="GO" id="GO:0006979">
    <property type="term" value="P:response to oxidative stress"/>
    <property type="evidence" value="ECO:0007669"/>
    <property type="project" value="InterPro"/>
</dbReference>
<evidence type="ECO:0000313" key="2">
    <source>
        <dbReference type="Proteomes" id="UP000284250"/>
    </source>
</evidence>
<evidence type="ECO:0000313" key="1">
    <source>
        <dbReference type="EMBL" id="RIY08753.1"/>
    </source>
</evidence>
<dbReference type="AlphaFoldDB" id="A0A418QUF1"/>
<dbReference type="GO" id="GO:0004601">
    <property type="term" value="F:peroxidase activity"/>
    <property type="evidence" value="ECO:0007669"/>
    <property type="project" value="InterPro"/>
</dbReference>
<name>A0A418QUF1_9BACT</name>
<dbReference type="RefSeq" id="WP_119656333.1">
    <property type="nucleotide sequence ID" value="NZ_JBHUOI010000041.1"/>
</dbReference>
<dbReference type="EMBL" id="QYCN01000020">
    <property type="protein sequence ID" value="RIY08753.1"/>
    <property type="molecule type" value="Genomic_DNA"/>
</dbReference>
<dbReference type="InterPro" id="IPR003718">
    <property type="entry name" value="OsmC/Ohr_fam"/>
</dbReference>